<dbReference type="PANTHER" id="PTHR48098:SF1">
    <property type="entry name" value="DIACYLGLYCEROL ACYLTRANSFERASE_MYCOLYLTRANSFERASE AG85A"/>
    <property type="match status" value="1"/>
</dbReference>
<keyword evidence="2" id="KW-0378">Hydrolase</keyword>
<name>A0A840NNP3_9PSEU</name>
<evidence type="ECO:0000313" key="3">
    <source>
        <dbReference type="Proteomes" id="UP000580474"/>
    </source>
</evidence>
<dbReference type="AlphaFoldDB" id="A0A840NNP3"/>
<dbReference type="InterPro" id="IPR029058">
    <property type="entry name" value="AB_hydrolase_fold"/>
</dbReference>
<dbReference type="RefSeq" id="WP_246457002.1">
    <property type="nucleotide sequence ID" value="NZ_JACHIV010000001.1"/>
</dbReference>
<keyword evidence="1" id="KW-0732">Signal</keyword>
<comment type="caution">
    <text evidence="2">The sequence shown here is derived from an EMBL/GenBank/DDBJ whole genome shotgun (WGS) entry which is preliminary data.</text>
</comment>
<dbReference type="GO" id="GO:0016747">
    <property type="term" value="F:acyltransferase activity, transferring groups other than amino-acyl groups"/>
    <property type="evidence" value="ECO:0007669"/>
    <property type="project" value="TreeGrafter"/>
</dbReference>
<dbReference type="PANTHER" id="PTHR48098">
    <property type="entry name" value="ENTEROCHELIN ESTERASE-RELATED"/>
    <property type="match status" value="1"/>
</dbReference>
<evidence type="ECO:0000256" key="1">
    <source>
        <dbReference type="SAM" id="SignalP"/>
    </source>
</evidence>
<proteinExistence type="predicted"/>
<dbReference type="Gene3D" id="3.40.50.1820">
    <property type="entry name" value="alpha/beta hydrolase"/>
    <property type="match status" value="1"/>
</dbReference>
<feature type="signal peptide" evidence="1">
    <location>
        <begin position="1"/>
        <end position="26"/>
    </location>
</feature>
<dbReference type="EMBL" id="JACHIV010000001">
    <property type="protein sequence ID" value="MBB5070899.1"/>
    <property type="molecule type" value="Genomic_DNA"/>
</dbReference>
<organism evidence="2 3">
    <name type="scientific">Saccharopolyspora gloriosae</name>
    <dbReference type="NCBI Taxonomy" id="455344"/>
    <lineage>
        <taxon>Bacteria</taxon>
        <taxon>Bacillati</taxon>
        <taxon>Actinomycetota</taxon>
        <taxon>Actinomycetes</taxon>
        <taxon>Pseudonocardiales</taxon>
        <taxon>Pseudonocardiaceae</taxon>
        <taxon>Saccharopolyspora</taxon>
    </lineage>
</organism>
<evidence type="ECO:0000313" key="2">
    <source>
        <dbReference type="EMBL" id="MBB5070899.1"/>
    </source>
</evidence>
<feature type="chain" id="PRO_5039390089" evidence="1">
    <location>
        <begin position="27"/>
        <end position="359"/>
    </location>
</feature>
<keyword evidence="3" id="KW-1185">Reference proteome</keyword>
<sequence length="359" mass="38449">MRTPMRTTARRCAAALCCLTAASALAAPAATAADAPPRFDDGFGITVLEQPEWVDENHRTFTMTVATDQVPEHPPIGDQVSGEHVVLVVLPEEYDPGVRYPVNYLLHGAPEQPISARYQTLTERATEDAPLITVTPNGGGRGWYSNWVAPGASGKQNWESFHLDQLIPLVDANLSTIASREGRSISGHSMGGFGAFHYAEHRPELFGHVGSFSGDLDLLDPRMRGAIVGSTQLTEMGAPLDPPDAIFGSPVWPLDGVWNAQSPAHHVEPLRGMGVAFYAGNGGNLAEDPVLALGEAWVRDTAMVMSGQLTAAGIPHRFVDYGDGSGWGEGCNGKHGQDPCIQADLDDYVGLLMQRLQHP</sequence>
<dbReference type="InterPro" id="IPR000801">
    <property type="entry name" value="Esterase-like"/>
</dbReference>
<reference evidence="2 3" key="1">
    <citation type="submission" date="2020-08" db="EMBL/GenBank/DDBJ databases">
        <title>Sequencing the genomes of 1000 actinobacteria strains.</title>
        <authorList>
            <person name="Klenk H.-P."/>
        </authorList>
    </citation>
    <scope>NUCLEOTIDE SEQUENCE [LARGE SCALE GENOMIC DNA]</scope>
    <source>
        <strain evidence="2 3">DSM 45582</strain>
    </source>
</reference>
<dbReference type="GO" id="GO:0016787">
    <property type="term" value="F:hydrolase activity"/>
    <property type="evidence" value="ECO:0007669"/>
    <property type="project" value="UniProtKB-KW"/>
</dbReference>
<dbReference type="Pfam" id="PF00756">
    <property type="entry name" value="Esterase"/>
    <property type="match status" value="1"/>
</dbReference>
<accession>A0A840NNP3</accession>
<protein>
    <submittedName>
        <fullName evidence="2">S-formylglutathione hydrolase FrmB</fullName>
    </submittedName>
</protein>
<dbReference type="InterPro" id="IPR050583">
    <property type="entry name" value="Mycobacterial_A85_antigen"/>
</dbReference>
<dbReference type="SUPFAM" id="SSF53474">
    <property type="entry name" value="alpha/beta-Hydrolases"/>
    <property type="match status" value="1"/>
</dbReference>
<gene>
    <name evidence="2" type="ORF">BJ969_003987</name>
</gene>
<dbReference type="Proteomes" id="UP000580474">
    <property type="component" value="Unassembled WGS sequence"/>
</dbReference>